<reference evidence="9" key="2">
    <citation type="submission" date="2020-02" db="EMBL/GenBank/DDBJ databases">
        <authorList>
            <person name="Matsumoto Y."/>
            <person name="Motooka D."/>
            <person name="Nakamura S."/>
        </authorList>
    </citation>
    <scope>NUCLEOTIDE SEQUENCE</scope>
    <source>
        <strain evidence="9">JCM 18538</strain>
        <plasmid evidence="11">pjcm18538 dna</plasmid>
    </source>
</reference>
<dbReference type="InterPro" id="IPR011006">
    <property type="entry name" value="CheY-like_superfamily"/>
</dbReference>
<dbReference type="GO" id="GO:0032993">
    <property type="term" value="C:protein-DNA complex"/>
    <property type="evidence" value="ECO:0007669"/>
    <property type="project" value="TreeGrafter"/>
</dbReference>
<evidence type="ECO:0000313" key="9">
    <source>
        <dbReference type="EMBL" id="BBY46936.1"/>
    </source>
</evidence>
<dbReference type="CDD" id="cd00156">
    <property type="entry name" value="REC"/>
    <property type="match status" value="1"/>
</dbReference>
<evidence type="ECO:0000256" key="4">
    <source>
        <dbReference type="ARBA" id="ARBA00023163"/>
    </source>
</evidence>
<dbReference type="InterPro" id="IPR001789">
    <property type="entry name" value="Sig_transdc_resp-reg_receiver"/>
</dbReference>
<geneLocation type="plasmid" evidence="11">
    <name>pjcm18538 dna</name>
</geneLocation>
<accession>A0A7I7RSD9</accession>
<dbReference type="SMART" id="SM00862">
    <property type="entry name" value="Trans_reg_C"/>
    <property type="match status" value="1"/>
</dbReference>
<reference evidence="9 11" key="1">
    <citation type="journal article" date="2019" name="Emerg. Microbes Infect.">
        <title>Comprehensive subspecies identification of 175 nontuberculous mycobacteria species based on 7547 genomic profiles.</title>
        <authorList>
            <person name="Matsumoto Y."/>
            <person name="Kinjo T."/>
            <person name="Motooka D."/>
            <person name="Nabeya D."/>
            <person name="Jung N."/>
            <person name="Uechi K."/>
            <person name="Horii T."/>
            <person name="Iida T."/>
            <person name="Fujita J."/>
            <person name="Nakamura S."/>
        </authorList>
    </citation>
    <scope>NUCLEOTIDE SEQUENCE [LARGE SCALE GENOMIC DNA]</scope>
    <source>
        <strain evidence="9 11">JCM 18538</strain>
        <plasmid evidence="11">pjcm18538 dna</plasmid>
    </source>
</reference>
<keyword evidence="11" id="KW-1185">Reference proteome</keyword>
<evidence type="ECO:0000256" key="5">
    <source>
        <dbReference type="PROSITE-ProRule" id="PRU00169"/>
    </source>
</evidence>
<dbReference type="Gene3D" id="6.10.250.690">
    <property type="match status" value="1"/>
</dbReference>
<evidence type="ECO:0000313" key="11">
    <source>
        <dbReference type="Proteomes" id="UP000467428"/>
    </source>
</evidence>
<keyword evidence="2" id="KW-0805">Transcription regulation</keyword>
<dbReference type="Pfam" id="PF00486">
    <property type="entry name" value="Trans_reg_C"/>
    <property type="match status" value="1"/>
</dbReference>
<keyword evidence="1 5" id="KW-0597">Phosphoprotein</keyword>
<feature type="domain" description="Response regulatory" evidence="7">
    <location>
        <begin position="19"/>
        <end position="132"/>
    </location>
</feature>
<feature type="DNA-binding region" description="OmpR/PhoB-type" evidence="6">
    <location>
        <begin position="149"/>
        <end position="248"/>
    </location>
</feature>
<keyword evidence="4" id="KW-0804">Transcription</keyword>
<dbReference type="GO" id="GO:0000156">
    <property type="term" value="F:phosphorelay response regulator activity"/>
    <property type="evidence" value="ECO:0007669"/>
    <property type="project" value="TreeGrafter"/>
</dbReference>
<evidence type="ECO:0000259" key="8">
    <source>
        <dbReference type="PROSITE" id="PS51755"/>
    </source>
</evidence>
<feature type="domain" description="OmpR/PhoB-type" evidence="8">
    <location>
        <begin position="149"/>
        <end position="248"/>
    </location>
</feature>
<dbReference type="Gene3D" id="1.10.10.10">
    <property type="entry name" value="Winged helix-like DNA-binding domain superfamily/Winged helix DNA-binding domain"/>
    <property type="match status" value="1"/>
</dbReference>
<dbReference type="SUPFAM" id="SSF52172">
    <property type="entry name" value="CheY-like"/>
    <property type="match status" value="1"/>
</dbReference>
<sequence length="255" mass="27742">MQYFLMRDGLMATAPAPATMLIVGDHLRWIEAVADHFRTDEVSLVVADDGDEAVGAAQRLQPGFVALDVDLLGGSVMQVCREIRDVCDSHVTMCTSAGNENVVVAGLRAGADDVLTGPRSSRELAARVRAALRRWQANEALAEGGDPMPRRFSYGPLSIDVGRREVRIADQRIGLTRTQFDILVELARRRGAVVTRRDLMEAVWGSRSSANTERISVHIAALRRRLGDDSEEPALVLSVRGVGYRLAVAPGRVTA</sequence>
<dbReference type="CDD" id="cd00383">
    <property type="entry name" value="trans_reg_C"/>
    <property type="match status" value="1"/>
</dbReference>
<dbReference type="KEGG" id="marz:MARA_04040"/>
<protein>
    <submittedName>
        <fullName evidence="9">Putative sensory transduction protein</fullName>
    </submittedName>
</protein>
<dbReference type="InterPro" id="IPR001867">
    <property type="entry name" value="OmpR/PhoB-type_DNA-bd"/>
</dbReference>
<dbReference type="PROSITE" id="PS50110">
    <property type="entry name" value="RESPONSE_REGULATORY"/>
    <property type="match status" value="1"/>
</dbReference>
<dbReference type="GO" id="GO:0000976">
    <property type="term" value="F:transcription cis-regulatory region binding"/>
    <property type="evidence" value="ECO:0007669"/>
    <property type="project" value="TreeGrafter"/>
</dbReference>
<dbReference type="SMART" id="SM00448">
    <property type="entry name" value="REC"/>
    <property type="match status" value="1"/>
</dbReference>
<feature type="modified residue" description="4-aspartylphosphate" evidence="5">
    <location>
        <position position="68"/>
    </location>
</feature>
<dbReference type="EMBL" id="AP022593">
    <property type="protein sequence ID" value="BBY52734.1"/>
    <property type="molecule type" value="Genomic_DNA"/>
</dbReference>
<dbReference type="EMBL" id="AP022593">
    <property type="protein sequence ID" value="BBY46936.1"/>
    <property type="molecule type" value="Genomic_DNA"/>
</dbReference>
<evidence type="ECO:0000256" key="2">
    <source>
        <dbReference type="ARBA" id="ARBA00023015"/>
    </source>
</evidence>
<dbReference type="InterPro" id="IPR016032">
    <property type="entry name" value="Sig_transdc_resp-reg_C-effctor"/>
</dbReference>
<dbReference type="KEGG" id="marz:MARA_62020"/>
<dbReference type="GO" id="GO:0005829">
    <property type="term" value="C:cytosol"/>
    <property type="evidence" value="ECO:0007669"/>
    <property type="project" value="TreeGrafter"/>
</dbReference>
<dbReference type="SUPFAM" id="SSF46894">
    <property type="entry name" value="C-terminal effector domain of the bipartite response regulators"/>
    <property type="match status" value="1"/>
</dbReference>
<evidence type="ECO:0000256" key="3">
    <source>
        <dbReference type="ARBA" id="ARBA00023125"/>
    </source>
</evidence>
<dbReference type="InterPro" id="IPR039420">
    <property type="entry name" value="WalR-like"/>
</dbReference>
<gene>
    <name evidence="9" type="ORF">MARA_04040</name>
    <name evidence="10" type="ORF">MARA_62020</name>
</gene>
<dbReference type="PANTHER" id="PTHR48111:SF4">
    <property type="entry name" value="DNA-BINDING DUAL TRANSCRIPTIONAL REGULATOR OMPR"/>
    <property type="match status" value="1"/>
</dbReference>
<organism evidence="9 11">
    <name type="scientific">Mycolicibacterium arabiense</name>
    <dbReference type="NCBI Taxonomy" id="1286181"/>
    <lineage>
        <taxon>Bacteria</taxon>
        <taxon>Bacillati</taxon>
        <taxon>Actinomycetota</taxon>
        <taxon>Actinomycetes</taxon>
        <taxon>Mycobacteriales</taxon>
        <taxon>Mycobacteriaceae</taxon>
        <taxon>Mycolicibacterium</taxon>
    </lineage>
</organism>
<name>A0A7I7RSD9_9MYCO</name>
<dbReference type="PANTHER" id="PTHR48111">
    <property type="entry name" value="REGULATOR OF RPOS"/>
    <property type="match status" value="1"/>
</dbReference>
<dbReference type="InterPro" id="IPR036388">
    <property type="entry name" value="WH-like_DNA-bd_sf"/>
</dbReference>
<dbReference type="AlphaFoldDB" id="A0A7I7RSD9"/>
<dbReference type="PROSITE" id="PS51755">
    <property type="entry name" value="OMPR_PHOB"/>
    <property type="match status" value="1"/>
</dbReference>
<evidence type="ECO:0000313" key="10">
    <source>
        <dbReference type="EMBL" id="BBY52734.1"/>
    </source>
</evidence>
<dbReference type="Pfam" id="PF00072">
    <property type="entry name" value="Response_reg"/>
    <property type="match status" value="1"/>
</dbReference>
<proteinExistence type="predicted"/>
<keyword evidence="3 6" id="KW-0238">DNA-binding</keyword>
<dbReference type="Proteomes" id="UP000467428">
    <property type="component" value="Chromosome"/>
</dbReference>
<dbReference type="Gene3D" id="3.40.50.2300">
    <property type="match status" value="1"/>
</dbReference>
<evidence type="ECO:0000256" key="6">
    <source>
        <dbReference type="PROSITE-ProRule" id="PRU01091"/>
    </source>
</evidence>
<evidence type="ECO:0000256" key="1">
    <source>
        <dbReference type="ARBA" id="ARBA00022553"/>
    </source>
</evidence>
<dbReference type="GO" id="GO:0006355">
    <property type="term" value="P:regulation of DNA-templated transcription"/>
    <property type="evidence" value="ECO:0007669"/>
    <property type="project" value="InterPro"/>
</dbReference>
<evidence type="ECO:0000259" key="7">
    <source>
        <dbReference type="PROSITE" id="PS50110"/>
    </source>
</evidence>